<dbReference type="InterPro" id="IPR025852">
    <property type="entry name" value="SM_dom_ATX"/>
</dbReference>
<feature type="region of interest" description="Disordered" evidence="1">
    <location>
        <begin position="458"/>
        <end position="545"/>
    </location>
</feature>
<dbReference type="EMBL" id="JAHLUX010000009">
    <property type="protein sequence ID" value="KAG7816702.1"/>
    <property type="molecule type" value="Genomic_DNA"/>
</dbReference>
<dbReference type="GO" id="GO:0034063">
    <property type="term" value="P:stress granule assembly"/>
    <property type="evidence" value="ECO:0007669"/>
    <property type="project" value="TreeGrafter"/>
</dbReference>
<dbReference type="AlphaFoldDB" id="A0AAN6DDW4"/>
<feature type="domain" description="LsmAD" evidence="2">
    <location>
        <begin position="245"/>
        <end position="317"/>
    </location>
</feature>
<dbReference type="RefSeq" id="XP_043058233.1">
    <property type="nucleotide sequence ID" value="XM_043204834.1"/>
</dbReference>
<feature type="compositionally biased region" description="Low complexity" evidence="1">
    <location>
        <begin position="484"/>
        <end position="495"/>
    </location>
</feature>
<dbReference type="GeneID" id="66128217"/>
<gene>
    <name evidence="3" type="ORF">KL928_004166</name>
</gene>
<feature type="compositionally biased region" description="Basic and acidic residues" evidence="1">
    <location>
        <begin position="458"/>
        <end position="481"/>
    </location>
</feature>
<feature type="region of interest" description="Disordered" evidence="1">
    <location>
        <begin position="1"/>
        <end position="64"/>
    </location>
</feature>
<dbReference type="GO" id="GO:0003729">
    <property type="term" value="F:mRNA binding"/>
    <property type="evidence" value="ECO:0007669"/>
    <property type="project" value="TreeGrafter"/>
</dbReference>
<feature type="region of interest" description="Disordered" evidence="1">
    <location>
        <begin position="368"/>
        <end position="413"/>
    </location>
</feature>
<feature type="compositionally biased region" description="Polar residues" evidence="1">
    <location>
        <begin position="1"/>
        <end position="20"/>
    </location>
</feature>
<sequence length="756" mass="84492">MTSRGNQLNNSSGSKLTGGSQHRRTGSKTWSHINVSSAPNYNASTFVPNGRKNNSTAQAGTAQEHQAAYHLANAAHGQEASLKHMNDRLLFGLIRSIGCKSRITTNSGATYDGILYTSGDITDSGVAIVLRYPQLKKSSFASSEEELKIKFELPETLIISEKDISKMEFEDVDFEALEEAERPRLHTSGRSFRTDNDISADFACHERELQKWVPDEDIDVRLTESLEDADSNVHWDQFEVNERKFGIQSTYDEDLYTTKIPKNAPDYEQRLKEAEKIAREIESQGHNGNIHLAEERGIIVDDSGVDEEDKYSGVSREPASQSEGDALLLGMLRANTKDHRIEARLTAPGKYVPPRQRAANFHGDPAIVASSGTEQKSDGTFESPVGLDALDQGRSDHQAQASHSERLKKTVNESSKLIHQNEINSLREFSATFKVPSRIPPDLLPILSRDKVKQNEIVKKLETKDNGKDQKNEEGDGHPKIADTTTTSKTPTPILSKKKMDPRTAPTFKMNPNSVPFSPSFASSRSSPAVNSGEITQSPQQRNRKEVASFFPTGKSPKELGIYHKSGNFFNVKFNVLIKARIEYEEKNETKNVFIINIEKPFATPPTWPSTVEESYKMAFSKQPEWTGSPATIPPMQKRLYQVSAQPFPMMAPPPQQHPPVPQPVMMPQPMQMDPHNMHMPQPTFVVPQFQQPQFIPFYQPPPSVPQIAYGIPQNQNVASGAIPVSMRQQGHRNSRNHHYNTQQQLNARGGNGYKF</sequence>
<feature type="compositionally biased region" description="Polar residues" evidence="1">
    <location>
        <begin position="370"/>
        <end position="380"/>
    </location>
</feature>
<protein>
    <recommendedName>
        <fullName evidence="2">LsmAD domain-containing protein</fullName>
    </recommendedName>
</protein>
<comment type="caution">
    <text evidence="3">The sequence shown here is derived from an EMBL/GenBank/DDBJ whole genome shotgun (WGS) entry which is preliminary data.</text>
</comment>
<feature type="compositionally biased region" description="Low complexity" evidence="1">
    <location>
        <begin position="512"/>
        <end position="532"/>
    </location>
</feature>
<evidence type="ECO:0000259" key="2">
    <source>
        <dbReference type="SMART" id="SM01272"/>
    </source>
</evidence>
<dbReference type="GO" id="GO:0010494">
    <property type="term" value="C:cytoplasmic stress granule"/>
    <property type="evidence" value="ECO:0007669"/>
    <property type="project" value="TreeGrafter"/>
</dbReference>
<name>A0AAN6DDW4_PICAN</name>
<dbReference type="SMART" id="SM01272">
    <property type="entry name" value="LsmAD"/>
    <property type="match status" value="1"/>
</dbReference>
<dbReference type="PANTHER" id="PTHR12854:SF7">
    <property type="entry name" value="ATAXIN-2 HOMOLOG"/>
    <property type="match status" value="1"/>
</dbReference>
<evidence type="ECO:0000313" key="3">
    <source>
        <dbReference type="EMBL" id="KAG7816702.1"/>
    </source>
</evidence>
<feature type="region of interest" description="Disordered" evidence="1">
    <location>
        <begin position="728"/>
        <end position="756"/>
    </location>
</feature>
<organism evidence="3 4">
    <name type="scientific">Pichia angusta</name>
    <name type="common">Yeast</name>
    <name type="synonym">Hansenula polymorpha</name>
    <dbReference type="NCBI Taxonomy" id="870730"/>
    <lineage>
        <taxon>Eukaryota</taxon>
        <taxon>Fungi</taxon>
        <taxon>Dikarya</taxon>
        <taxon>Ascomycota</taxon>
        <taxon>Saccharomycotina</taxon>
        <taxon>Pichiomycetes</taxon>
        <taxon>Pichiales</taxon>
        <taxon>Pichiaceae</taxon>
        <taxon>Ogataea</taxon>
    </lineage>
</organism>
<feature type="compositionally biased region" description="Polar residues" evidence="1">
    <location>
        <begin position="27"/>
        <end position="64"/>
    </location>
</feature>
<reference evidence="3" key="1">
    <citation type="journal article" date="2021" name="G3 (Bethesda)">
        <title>Genomic diversity, chromosomal rearrangements, and interspecies hybridization in the ogataea polymorpha species complex.</title>
        <authorList>
            <person name="Hanson S.J."/>
            <person name="Cinneide E.O."/>
            <person name="Salzberg L.I."/>
            <person name="Wolfe K.H."/>
            <person name="McGowan J."/>
            <person name="Fitzpatrick D.A."/>
            <person name="Matlin K."/>
        </authorList>
    </citation>
    <scope>NUCLEOTIDE SEQUENCE</scope>
    <source>
        <strain evidence="3">61-244</strain>
    </source>
</reference>
<evidence type="ECO:0000313" key="4">
    <source>
        <dbReference type="Proteomes" id="UP001196530"/>
    </source>
</evidence>
<dbReference type="Pfam" id="PF14438">
    <property type="entry name" value="SM-ATX"/>
    <property type="match status" value="1"/>
</dbReference>
<evidence type="ECO:0000256" key="1">
    <source>
        <dbReference type="SAM" id="MobiDB-lite"/>
    </source>
</evidence>
<dbReference type="Proteomes" id="UP001196530">
    <property type="component" value="Unassembled WGS sequence"/>
</dbReference>
<dbReference type="PANTHER" id="PTHR12854">
    <property type="entry name" value="ATAXIN 2-RELATED"/>
    <property type="match status" value="1"/>
</dbReference>
<dbReference type="InterPro" id="IPR009604">
    <property type="entry name" value="LsmAD_domain"/>
</dbReference>
<feature type="compositionally biased region" description="Basic and acidic residues" evidence="1">
    <location>
        <begin position="391"/>
        <end position="411"/>
    </location>
</feature>
<dbReference type="InterPro" id="IPR045117">
    <property type="entry name" value="ATXN2-like"/>
</dbReference>
<accession>A0AAN6DDW4</accession>
<proteinExistence type="predicted"/>
<dbReference type="Pfam" id="PF06741">
    <property type="entry name" value="LsmAD"/>
    <property type="match status" value="1"/>
</dbReference>
<feature type="compositionally biased region" description="Basic residues" evidence="1">
    <location>
        <begin position="730"/>
        <end position="739"/>
    </location>
</feature>